<keyword evidence="4" id="KW-1185">Reference proteome</keyword>
<sequence>MSRKPQLAYQPSMWTEKLGDMPDSLTPDQKNHLLSSLLIHLDIRLADLLPFIFETRIEDIRRRAGSFMGYWQARGDSPARFPPAVLYTAWHQNFPKSRDHLHEMITPCAKEIALKESDRIINAKELKIRTKNVTSDTFSTVFTPGRLREFYQTNSPFIWGILETFAASPNRYRKRVERKKAAENWEDVMDQDERDDDPDFDEDDPAAVRSQGAPELPGFSRDPDMAILISISAMTFARNRATNLLPTICGVFFKIEGTSSRVVRMLSNIGLSVSSKMVERIKENISDDAIRRARTLMKSGRPFVTVFDNLNFYLRKHQQRITNQNESLNVTNSAILGIPDEGIDVKKALNLDEHLKRRGQRKNARFQSDILPTPADGEYLQKAFKFIIAEFIVRYTPGSDKWEGRAAMLEKITAAMPHDEPLTPTPTDSRPFGVFNVNEGSKRGIVDLLDEIRQRAQMDTKQWSEDELRILGGDWLTSANIRAARRDRRDDETPMECLEYGQEVSELFHFALQATEMLMRTHYGDENDVQDPTSIKAHRGLVGRSWNINSANYSAAKSMSRHSLIARVLHIAMVFNRFNQWSQLETWRPTLEDVYAIADHICKNFTSQESMSKAREAGDDWNTHDRYFIRDVLLFCEFERAVSYADAPSILRVLRYWCLAFRGAGQHNYARECAEILLKWKYEISPELKKLLSRAWFVNRWGKEGCWIAADLYLEQLNLLVKRVFIAQGSGVTADYIIKKGSACVETFRQVSYLVSRYFGNPDRRRKSKELSFKEDLRVLVEDMERHQLHKELQKRLVPDMKAKTPGVSAIFDVMAKGAEIWQDGKWSEFLKATTYDEAEGYPIGFEPDANEKNEENIVYLAPGRVTDVLGEEDVAGQGGIGGGCEFDTGEEAA</sequence>
<organism evidence="3 4">
    <name type="scientific">Ephemerocybe angulata</name>
    <dbReference type="NCBI Taxonomy" id="980116"/>
    <lineage>
        <taxon>Eukaryota</taxon>
        <taxon>Fungi</taxon>
        <taxon>Dikarya</taxon>
        <taxon>Basidiomycota</taxon>
        <taxon>Agaricomycotina</taxon>
        <taxon>Agaricomycetes</taxon>
        <taxon>Agaricomycetidae</taxon>
        <taxon>Agaricales</taxon>
        <taxon>Agaricineae</taxon>
        <taxon>Psathyrellaceae</taxon>
        <taxon>Ephemerocybe</taxon>
    </lineage>
</organism>
<gene>
    <name evidence="3" type="ORF">DFP72DRAFT_1064010</name>
</gene>
<evidence type="ECO:0000313" key="3">
    <source>
        <dbReference type="EMBL" id="KAF6759670.1"/>
    </source>
</evidence>
<dbReference type="EMBL" id="JACGCI010000015">
    <property type="protein sequence ID" value="KAF6759670.1"/>
    <property type="molecule type" value="Genomic_DNA"/>
</dbReference>
<dbReference type="OrthoDB" id="3207600at2759"/>
<reference evidence="3 4" key="1">
    <citation type="submission" date="2020-07" db="EMBL/GenBank/DDBJ databases">
        <title>Comparative genomics of pyrophilous fungi reveals a link between fire events and developmental genes.</title>
        <authorList>
            <consortium name="DOE Joint Genome Institute"/>
            <person name="Steindorff A.S."/>
            <person name="Carver A."/>
            <person name="Calhoun S."/>
            <person name="Stillman K."/>
            <person name="Liu H."/>
            <person name="Lipzen A."/>
            <person name="Pangilinan J."/>
            <person name="Labutti K."/>
            <person name="Bruns T.D."/>
            <person name="Grigoriev I.V."/>
        </authorList>
    </citation>
    <scope>NUCLEOTIDE SEQUENCE [LARGE SCALE GENOMIC DNA]</scope>
    <source>
        <strain evidence="3 4">CBS 144469</strain>
    </source>
</reference>
<evidence type="ECO:0000256" key="1">
    <source>
        <dbReference type="SAM" id="MobiDB-lite"/>
    </source>
</evidence>
<feature type="region of interest" description="Disordered" evidence="1">
    <location>
        <begin position="184"/>
        <end position="220"/>
    </location>
</feature>
<dbReference type="AlphaFoldDB" id="A0A8H6I687"/>
<dbReference type="Pfam" id="PF20231">
    <property type="entry name" value="DUF6589"/>
    <property type="match status" value="1"/>
</dbReference>
<comment type="caution">
    <text evidence="3">The sequence shown here is derived from an EMBL/GenBank/DDBJ whole genome shotgun (WGS) entry which is preliminary data.</text>
</comment>
<proteinExistence type="predicted"/>
<protein>
    <recommendedName>
        <fullName evidence="2">DUF6589 domain-containing protein</fullName>
    </recommendedName>
</protein>
<dbReference type="InterPro" id="IPR046496">
    <property type="entry name" value="DUF6589"/>
</dbReference>
<accession>A0A8H6I687</accession>
<evidence type="ECO:0000259" key="2">
    <source>
        <dbReference type="Pfam" id="PF20231"/>
    </source>
</evidence>
<feature type="domain" description="DUF6589" evidence="2">
    <location>
        <begin position="360"/>
        <end position="767"/>
    </location>
</feature>
<feature type="compositionally biased region" description="Acidic residues" evidence="1">
    <location>
        <begin position="184"/>
        <end position="205"/>
    </location>
</feature>
<evidence type="ECO:0000313" key="4">
    <source>
        <dbReference type="Proteomes" id="UP000521943"/>
    </source>
</evidence>
<name>A0A8H6I687_9AGAR</name>
<dbReference type="Proteomes" id="UP000521943">
    <property type="component" value="Unassembled WGS sequence"/>
</dbReference>